<dbReference type="EMBL" id="JAKMXF010000133">
    <property type="protein sequence ID" value="KAI6656949.1"/>
    <property type="molecule type" value="Genomic_DNA"/>
</dbReference>
<name>A0AAV7K8I3_9METZ</name>
<dbReference type="AlphaFoldDB" id="A0AAV7K8I3"/>
<protein>
    <recommendedName>
        <fullName evidence="3">Tc1-like transposase DDE domain-containing protein</fullName>
    </recommendedName>
</protein>
<dbReference type="Gene3D" id="3.30.420.10">
    <property type="entry name" value="Ribonuclease H-like superfamily/Ribonuclease H"/>
    <property type="match status" value="1"/>
</dbReference>
<gene>
    <name evidence="1" type="ORF">LOD99_16251</name>
</gene>
<dbReference type="InterPro" id="IPR052338">
    <property type="entry name" value="Transposase_5"/>
</dbReference>
<dbReference type="Proteomes" id="UP001165289">
    <property type="component" value="Unassembled WGS sequence"/>
</dbReference>
<evidence type="ECO:0008006" key="3">
    <source>
        <dbReference type="Google" id="ProtNLM"/>
    </source>
</evidence>
<evidence type="ECO:0000313" key="2">
    <source>
        <dbReference type="Proteomes" id="UP001165289"/>
    </source>
</evidence>
<comment type="caution">
    <text evidence="1">The sequence shown here is derived from an EMBL/GenBank/DDBJ whole genome shotgun (WGS) entry which is preliminary data.</text>
</comment>
<sequence>MNVKDYGLEIRNQAIGMLKAGMTQKDVAIKLQDNIGAKSYKRPRLTEKMKEKRLKFAESRKEWTVEDWKQVLWSDEAPFQLFNTPNRQNDRVWAKNSDNVEPCVQVKFPGKIHVWGMMSHRVVSELHIVPPKQTINGCYYRNYILNKTCKDAIERDSENGTILQRSMLSDMSSFILCRMVLQHTANLTQSLCEKNFPKFWMKEEWPGNSPDLNPIENLWSILKDSVSQMENMTKLDHLISQVKKAWEGIDPKFLENLVASMPNRTRSVIECDGDYINK</sequence>
<organism evidence="1 2">
    <name type="scientific">Oopsacas minuta</name>
    <dbReference type="NCBI Taxonomy" id="111878"/>
    <lineage>
        <taxon>Eukaryota</taxon>
        <taxon>Metazoa</taxon>
        <taxon>Porifera</taxon>
        <taxon>Hexactinellida</taxon>
        <taxon>Hexasterophora</taxon>
        <taxon>Lyssacinosida</taxon>
        <taxon>Leucopsacidae</taxon>
        <taxon>Oopsacas</taxon>
    </lineage>
</organism>
<evidence type="ECO:0000313" key="1">
    <source>
        <dbReference type="EMBL" id="KAI6656949.1"/>
    </source>
</evidence>
<accession>A0AAV7K8I3</accession>
<dbReference type="PANTHER" id="PTHR23022">
    <property type="entry name" value="TRANSPOSABLE ELEMENT-RELATED"/>
    <property type="match status" value="1"/>
</dbReference>
<keyword evidence="2" id="KW-1185">Reference proteome</keyword>
<dbReference type="InterPro" id="IPR036397">
    <property type="entry name" value="RNaseH_sf"/>
</dbReference>
<dbReference type="GO" id="GO:0003676">
    <property type="term" value="F:nucleic acid binding"/>
    <property type="evidence" value="ECO:0007669"/>
    <property type="project" value="InterPro"/>
</dbReference>
<reference evidence="1 2" key="1">
    <citation type="journal article" date="2023" name="BMC Biol.">
        <title>The compact genome of the sponge Oopsacas minuta (Hexactinellida) is lacking key metazoan core genes.</title>
        <authorList>
            <person name="Santini S."/>
            <person name="Schenkelaars Q."/>
            <person name="Jourda C."/>
            <person name="Duchesne M."/>
            <person name="Belahbib H."/>
            <person name="Rocher C."/>
            <person name="Selva M."/>
            <person name="Riesgo A."/>
            <person name="Vervoort M."/>
            <person name="Leys S.P."/>
            <person name="Kodjabachian L."/>
            <person name="Le Bivic A."/>
            <person name="Borchiellini C."/>
            <person name="Claverie J.M."/>
            <person name="Renard E."/>
        </authorList>
    </citation>
    <scope>NUCLEOTIDE SEQUENCE [LARGE SCALE GENOMIC DNA]</scope>
    <source>
        <strain evidence="1">SPO-2</strain>
    </source>
</reference>
<dbReference type="PANTHER" id="PTHR23022:SF119">
    <property type="entry name" value="TC1-LIKE TRANSPOSASE DDE DOMAIN-CONTAINING PROTEIN"/>
    <property type="match status" value="1"/>
</dbReference>
<proteinExistence type="predicted"/>